<feature type="transmembrane region" description="Helical" evidence="7">
    <location>
        <begin position="21"/>
        <end position="42"/>
    </location>
</feature>
<feature type="transmembrane region" description="Helical" evidence="7">
    <location>
        <begin position="370"/>
        <end position="393"/>
    </location>
</feature>
<evidence type="ECO:0000256" key="2">
    <source>
        <dbReference type="ARBA" id="ARBA00022448"/>
    </source>
</evidence>
<dbReference type="RefSeq" id="WP_144993864.1">
    <property type="nucleotide sequence ID" value="NZ_CP036281.1"/>
</dbReference>
<feature type="transmembrane region" description="Helical" evidence="7">
    <location>
        <begin position="208"/>
        <end position="231"/>
    </location>
</feature>
<dbReference type="GO" id="GO:0005384">
    <property type="term" value="F:manganese ion transmembrane transporter activity"/>
    <property type="evidence" value="ECO:0007669"/>
    <property type="project" value="TreeGrafter"/>
</dbReference>
<feature type="transmembrane region" description="Helical" evidence="7">
    <location>
        <begin position="162"/>
        <end position="182"/>
    </location>
</feature>
<gene>
    <name evidence="8" type="primary">mntH</name>
    <name evidence="8" type="ORF">Pla110_10430</name>
</gene>
<dbReference type="GO" id="GO:0015293">
    <property type="term" value="F:symporter activity"/>
    <property type="evidence" value="ECO:0007669"/>
    <property type="project" value="UniProtKB-KW"/>
</dbReference>
<dbReference type="Pfam" id="PF01566">
    <property type="entry name" value="Nramp"/>
    <property type="match status" value="1"/>
</dbReference>
<feature type="transmembrane region" description="Helical" evidence="7">
    <location>
        <begin position="92"/>
        <end position="111"/>
    </location>
</feature>
<keyword evidence="9" id="KW-1185">Reference proteome</keyword>
<feature type="transmembrane region" description="Helical" evidence="7">
    <location>
        <begin position="293"/>
        <end position="317"/>
    </location>
</feature>
<dbReference type="KEGG" id="plon:Pla110_10430"/>
<evidence type="ECO:0000313" key="8">
    <source>
        <dbReference type="EMBL" id="QDU79335.1"/>
    </source>
</evidence>
<evidence type="ECO:0000256" key="4">
    <source>
        <dbReference type="ARBA" id="ARBA00022847"/>
    </source>
</evidence>
<organism evidence="8 9">
    <name type="scientific">Polystyrenella longa</name>
    <dbReference type="NCBI Taxonomy" id="2528007"/>
    <lineage>
        <taxon>Bacteria</taxon>
        <taxon>Pseudomonadati</taxon>
        <taxon>Planctomycetota</taxon>
        <taxon>Planctomycetia</taxon>
        <taxon>Planctomycetales</taxon>
        <taxon>Planctomycetaceae</taxon>
        <taxon>Polystyrenella</taxon>
    </lineage>
</organism>
<protein>
    <submittedName>
        <fullName evidence="8">Divalent metal cation transporter MntH</fullName>
    </submittedName>
</protein>
<keyword evidence="2" id="KW-0813">Transport</keyword>
<evidence type="ECO:0000256" key="5">
    <source>
        <dbReference type="ARBA" id="ARBA00022989"/>
    </source>
</evidence>
<dbReference type="PANTHER" id="PTHR11706">
    <property type="entry name" value="SOLUTE CARRIER PROTEIN FAMILY 11 MEMBER"/>
    <property type="match status" value="1"/>
</dbReference>
<name>A0A518CJD4_9PLAN</name>
<dbReference type="InterPro" id="IPR001046">
    <property type="entry name" value="NRAMP_fam"/>
</dbReference>
<feature type="transmembrane region" description="Helical" evidence="7">
    <location>
        <begin position="48"/>
        <end position="71"/>
    </location>
</feature>
<feature type="transmembrane region" description="Helical" evidence="7">
    <location>
        <begin position="405"/>
        <end position="423"/>
    </location>
</feature>
<dbReference type="EMBL" id="CP036281">
    <property type="protein sequence ID" value="QDU79335.1"/>
    <property type="molecule type" value="Genomic_DNA"/>
</dbReference>
<reference evidence="8 9" key="1">
    <citation type="submission" date="2019-02" db="EMBL/GenBank/DDBJ databases">
        <title>Deep-cultivation of Planctomycetes and their phenomic and genomic characterization uncovers novel biology.</title>
        <authorList>
            <person name="Wiegand S."/>
            <person name="Jogler M."/>
            <person name="Boedeker C."/>
            <person name="Pinto D."/>
            <person name="Vollmers J."/>
            <person name="Rivas-Marin E."/>
            <person name="Kohn T."/>
            <person name="Peeters S.H."/>
            <person name="Heuer A."/>
            <person name="Rast P."/>
            <person name="Oberbeckmann S."/>
            <person name="Bunk B."/>
            <person name="Jeske O."/>
            <person name="Meyerdierks A."/>
            <person name="Storesund J.E."/>
            <person name="Kallscheuer N."/>
            <person name="Luecker S."/>
            <person name="Lage O.M."/>
            <person name="Pohl T."/>
            <person name="Merkel B.J."/>
            <person name="Hornburger P."/>
            <person name="Mueller R.-W."/>
            <person name="Bruemmer F."/>
            <person name="Labrenz M."/>
            <person name="Spormann A.M."/>
            <person name="Op den Camp H."/>
            <person name="Overmann J."/>
            <person name="Amann R."/>
            <person name="Jetten M.S.M."/>
            <person name="Mascher T."/>
            <person name="Medema M.H."/>
            <person name="Devos D.P."/>
            <person name="Kaster A.-K."/>
            <person name="Ovreas L."/>
            <person name="Rohde M."/>
            <person name="Galperin M.Y."/>
            <person name="Jogler C."/>
        </authorList>
    </citation>
    <scope>NUCLEOTIDE SEQUENCE [LARGE SCALE GENOMIC DNA]</scope>
    <source>
        <strain evidence="8 9">Pla110</strain>
    </source>
</reference>
<dbReference type="AlphaFoldDB" id="A0A518CJD4"/>
<evidence type="ECO:0000256" key="6">
    <source>
        <dbReference type="ARBA" id="ARBA00023136"/>
    </source>
</evidence>
<dbReference type="GO" id="GO:0034755">
    <property type="term" value="P:iron ion transmembrane transport"/>
    <property type="evidence" value="ECO:0007669"/>
    <property type="project" value="TreeGrafter"/>
</dbReference>
<dbReference type="GO" id="GO:0015086">
    <property type="term" value="F:cadmium ion transmembrane transporter activity"/>
    <property type="evidence" value="ECO:0007669"/>
    <property type="project" value="TreeGrafter"/>
</dbReference>
<dbReference type="GO" id="GO:0005886">
    <property type="term" value="C:plasma membrane"/>
    <property type="evidence" value="ECO:0007669"/>
    <property type="project" value="TreeGrafter"/>
</dbReference>
<feature type="transmembrane region" description="Helical" evidence="7">
    <location>
        <begin position="338"/>
        <end position="358"/>
    </location>
</feature>
<feature type="transmembrane region" description="Helical" evidence="7">
    <location>
        <begin position="131"/>
        <end position="150"/>
    </location>
</feature>
<evidence type="ECO:0000256" key="7">
    <source>
        <dbReference type="SAM" id="Phobius"/>
    </source>
</evidence>
<keyword evidence="3 7" id="KW-0812">Transmembrane</keyword>
<comment type="subcellular location">
    <subcellularLocation>
        <location evidence="1">Membrane</location>
        <topology evidence="1">Multi-pass membrane protein</topology>
    </subcellularLocation>
</comment>
<keyword evidence="4" id="KW-0769">Symport</keyword>
<dbReference type="Gene3D" id="1.20.1740.10">
    <property type="entry name" value="Amino acid/polyamine transporter I"/>
    <property type="match status" value="1"/>
</dbReference>
<keyword evidence="5 7" id="KW-1133">Transmembrane helix</keyword>
<sequence>MSTPDDSTPATSPRKVSILSSLGPAIITASVVLGPGSIVSASKLGNTYGFSMTWVVLLAVVLMICMTALSARLGVVLEKSLCEELKVRAGRPLAILAGVSVFLICACFQYSNNLGILLAVEPLMENVSPTFSISVIVALNVFIIAVLWGLKSLYGHIETLMKILVAMMTIAFAINLGCALLIPAEEAPAEAAVAAAEVVAETPAPSPITLVTIIAMFATTFSVAGAFYQSYLVREKGWTIANIRQGFVDSTLGITVLGLITLMVMSTSAIVLHGKAGIELNSAADVALALEPAFGKFAVIIFCLGIFAGAFSSFLVNSMIGGAMLSDGFGLGYHIDKTWPKVFTTIALLTGMSVAVYVKSQDLPKPANLIVFAQSVTVIANPVLAAALLWLATRKDLIGNRKIPTWLKIMAVIGLIVAIGFAYRTLSGLLGS</sequence>
<dbReference type="Proteomes" id="UP000317178">
    <property type="component" value="Chromosome"/>
</dbReference>
<dbReference type="PANTHER" id="PTHR11706:SF33">
    <property type="entry name" value="NATURAL RESISTANCE-ASSOCIATED MACROPHAGE PROTEIN 2"/>
    <property type="match status" value="1"/>
</dbReference>
<evidence type="ECO:0000313" key="9">
    <source>
        <dbReference type="Proteomes" id="UP000317178"/>
    </source>
</evidence>
<feature type="transmembrane region" description="Helical" evidence="7">
    <location>
        <begin position="252"/>
        <end position="273"/>
    </location>
</feature>
<evidence type="ECO:0000256" key="3">
    <source>
        <dbReference type="ARBA" id="ARBA00022692"/>
    </source>
</evidence>
<accession>A0A518CJD4</accession>
<evidence type="ECO:0000256" key="1">
    <source>
        <dbReference type="ARBA" id="ARBA00004141"/>
    </source>
</evidence>
<keyword evidence="6 7" id="KW-0472">Membrane</keyword>
<proteinExistence type="predicted"/>
<dbReference type="OrthoDB" id="9787548at2"/>